<dbReference type="NCBIfam" id="TIGR00696">
    <property type="entry name" value="wecG_tagA_cpsF"/>
    <property type="match status" value="1"/>
</dbReference>
<dbReference type="GO" id="GO:0016758">
    <property type="term" value="F:hexosyltransferase activity"/>
    <property type="evidence" value="ECO:0007669"/>
    <property type="project" value="TreeGrafter"/>
</dbReference>
<accession>A0A3B0C594</accession>
<evidence type="ECO:0000313" key="4">
    <source>
        <dbReference type="Proteomes" id="UP000276603"/>
    </source>
</evidence>
<keyword evidence="2 3" id="KW-0808">Transferase</keyword>
<dbReference type="EMBL" id="RBCJ01000003">
    <property type="protein sequence ID" value="RKN79768.1"/>
    <property type="molecule type" value="Genomic_DNA"/>
</dbReference>
<reference evidence="3 4" key="1">
    <citation type="submission" date="2018-10" db="EMBL/GenBank/DDBJ databases">
        <title>Ulvibacterium marinum gen. nov., sp. nov., a novel marine bacterium of the family Flavobacteriaceae, isolated from a culture of the green alga Ulva prolifera.</title>
        <authorList>
            <person name="Zhang Z."/>
        </authorList>
    </citation>
    <scope>NUCLEOTIDE SEQUENCE [LARGE SCALE GENOMIC DNA]</scope>
    <source>
        <strain evidence="3 4">CCMM003</strain>
    </source>
</reference>
<evidence type="ECO:0000256" key="1">
    <source>
        <dbReference type="ARBA" id="ARBA00022676"/>
    </source>
</evidence>
<keyword evidence="4" id="KW-1185">Reference proteome</keyword>
<organism evidence="3 4">
    <name type="scientific">Ulvibacterium marinum</name>
    <dbReference type="NCBI Taxonomy" id="2419782"/>
    <lineage>
        <taxon>Bacteria</taxon>
        <taxon>Pseudomonadati</taxon>
        <taxon>Bacteroidota</taxon>
        <taxon>Flavobacteriia</taxon>
        <taxon>Flavobacteriales</taxon>
        <taxon>Flavobacteriaceae</taxon>
        <taxon>Ulvibacterium</taxon>
    </lineage>
</organism>
<dbReference type="AlphaFoldDB" id="A0A3B0C594"/>
<dbReference type="InterPro" id="IPR004629">
    <property type="entry name" value="WecG_TagA_CpsF"/>
</dbReference>
<proteinExistence type="predicted"/>
<protein>
    <submittedName>
        <fullName evidence="3">Glycosyltransferase</fullName>
    </submittedName>
</protein>
<sequence>MQLLGFNIAHTYPALSLEGKMIINTLNPHSYCMARKDRAFETALQDSDQLVPDGIGIVWAARTLNKQKISKIAGYDIFIHIMAYLNEISGSCFFLGASKDTLALIKARARQEYPNIQVYTYSPPYKPEFDWEESHAMCAKIRASGAHVLFVGMTAPKQEKWVYQNKAELSPAIICSIGAVFDFYAGTVKRSHPFWIKLGLEWLPRFLKEPKRLAERNLVSTPKFILEVFSYKLFKKGLL</sequence>
<dbReference type="Pfam" id="PF03808">
    <property type="entry name" value="Glyco_tran_WecG"/>
    <property type="match status" value="1"/>
</dbReference>
<dbReference type="Proteomes" id="UP000276603">
    <property type="component" value="Unassembled WGS sequence"/>
</dbReference>
<comment type="caution">
    <text evidence="3">The sequence shown here is derived from an EMBL/GenBank/DDBJ whole genome shotgun (WGS) entry which is preliminary data.</text>
</comment>
<evidence type="ECO:0000256" key="2">
    <source>
        <dbReference type="ARBA" id="ARBA00022679"/>
    </source>
</evidence>
<dbReference type="PANTHER" id="PTHR34136">
    <property type="match status" value="1"/>
</dbReference>
<dbReference type="CDD" id="cd06533">
    <property type="entry name" value="Glyco_transf_WecG_TagA"/>
    <property type="match status" value="1"/>
</dbReference>
<keyword evidence="1" id="KW-0328">Glycosyltransferase</keyword>
<evidence type="ECO:0000313" key="3">
    <source>
        <dbReference type="EMBL" id="RKN79768.1"/>
    </source>
</evidence>
<gene>
    <name evidence="3" type="ORF">D7Z94_15930</name>
</gene>
<dbReference type="RefSeq" id="WP_120712576.1">
    <property type="nucleotide sequence ID" value="NZ_RBCJ01000003.1"/>
</dbReference>
<dbReference type="OrthoDB" id="9771846at2"/>
<name>A0A3B0C594_9FLAO</name>
<dbReference type="PANTHER" id="PTHR34136:SF1">
    <property type="entry name" value="UDP-N-ACETYL-D-MANNOSAMINURONIC ACID TRANSFERASE"/>
    <property type="match status" value="1"/>
</dbReference>